<accession>Q7URV9</accession>
<dbReference type="GO" id="GO:0008484">
    <property type="term" value="F:sulfuric ester hydrolase activity"/>
    <property type="evidence" value="ECO:0000318"/>
    <property type="project" value="GO_Central"/>
</dbReference>
<dbReference type="HOGENOM" id="CLU_006332_9_0_0"/>
<keyword evidence="5 9" id="KW-0378">Hydrolase</keyword>
<dbReference type="InParanoid" id="Q7URV9"/>
<name>Q7URV9_RHOBA</name>
<comment type="similarity">
    <text evidence="2">Belongs to the sulfatase family.</text>
</comment>
<dbReference type="Gene3D" id="3.40.720.10">
    <property type="entry name" value="Alkaline Phosphatase, subunit A"/>
    <property type="match status" value="1"/>
</dbReference>
<dbReference type="AlphaFoldDB" id="Q7URV9"/>
<dbReference type="KEGG" id="rba:RB5424"/>
<dbReference type="CDD" id="cd16030">
    <property type="entry name" value="iduronate-2-sulfatase"/>
    <property type="match status" value="1"/>
</dbReference>
<dbReference type="InterPro" id="IPR000917">
    <property type="entry name" value="Sulfatase_N"/>
</dbReference>
<dbReference type="SUPFAM" id="SSF53649">
    <property type="entry name" value="Alkaline phosphatase-like"/>
    <property type="match status" value="1"/>
</dbReference>
<dbReference type="PATRIC" id="fig|243090.15.peg.2605"/>
<dbReference type="EC" id="3.1.6.13" evidence="9"/>
<dbReference type="InterPro" id="IPR035874">
    <property type="entry name" value="IDS"/>
</dbReference>
<evidence type="ECO:0000313" key="10">
    <source>
        <dbReference type="Proteomes" id="UP000001025"/>
    </source>
</evidence>
<dbReference type="STRING" id="243090.RB5424"/>
<organism evidence="9 10">
    <name type="scientific">Rhodopirellula baltica (strain DSM 10527 / NCIMB 13988 / SH1)</name>
    <dbReference type="NCBI Taxonomy" id="243090"/>
    <lineage>
        <taxon>Bacteria</taxon>
        <taxon>Pseudomonadati</taxon>
        <taxon>Planctomycetota</taxon>
        <taxon>Planctomycetia</taxon>
        <taxon>Pirellulales</taxon>
        <taxon>Pirellulaceae</taxon>
        <taxon>Rhodopirellula</taxon>
    </lineage>
</organism>
<evidence type="ECO:0000256" key="7">
    <source>
        <dbReference type="SAM" id="MobiDB-lite"/>
    </source>
</evidence>
<dbReference type="OrthoDB" id="9782218at2"/>
<dbReference type="GO" id="GO:0004423">
    <property type="term" value="F:iduronate-2-sulfatase activity"/>
    <property type="evidence" value="ECO:0007669"/>
    <property type="project" value="UniProtKB-EC"/>
</dbReference>
<evidence type="ECO:0000256" key="4">
    <source>
        <dbReference type="ARBA" id="ARBA00022729"/>
    </source>
</evidence>
<reference evidence="9 10" key="1">
    <citation type="journal article" date="2003" name="Proc. Natl. Acad. Sci. U.S.A.">
        <title>Complete genome sequence of the marine planctomycete Pirellula sp. strain 1.</title>
        <authorList>
            <person name="Gloeckner F.O."/>
            <person name="Kube M."/>
            <person name="Bauer M."/>
            <person name="Teeling H."/>
            <person name="Lombardot T."/>
            <person name="Ludwig W."/>
            <person name="Gade D."/>
            <person name="Beck A."/>
            <person name="Borzym K."/>
            <person name="Heitmann K."/>
            <person name="Rabus R."/>
            <person name="Schlesner H."/>
            <person name="Amann R."/>
            <person name="Reinhardt R."/>
        </authorList>
    </citation>
    <scope>NUCLEOTIDE SEQUENCE [LARGE SCALE GENOMIC DNA]</scope>
    <source>
        <strain evidence="10">DSM 10527 / NCIMB 13988 / SH1</strain>
    </source>
</reference>
<dbReference type="PANTHER" id="PTHR45953">
    <property type="entry name" value="IDURONATE 2-SULFATASE"/>
    <property type="match status" value="1"/>
</dbReference>
<dbReference type="InterPro" id="IPR017850">
    <property type="entry name" value="Alkaline_phosphatase_core_sf"/>
</dbReference>
<keyword evidence="4" id="KW-0732">Signal</keyword>
<dbReference type="PANTHER" id="PTHR45953:SF1">
    <property type="entry name" value="IDURONATE 2-SULFATASE"/>
    <property type="match status" value="1"/>
</dbReference>
<gene>
    <name evidence="9" type="ordered locus">RB5424</name>
</gene>
<proteinExistence type="inferred from homology"/>
<dbReference type="Pfam" id="PF00884">
    <property type="entry name" value="Sulfatase"/>
    <property type="match status" value="1"/>
</dbReference>
<evidence type="ECO:0000256" key="2">
    <source>
        <dbReference type="ARBA" id="ARBA00008779"/>
    </source>
</evidence>
<evidence type="ECO:0000256" key="5">
    <source>
        <dbReference type="ARBA" id="ARBA00022801"/>
    </source>
</evidence>
<evidence type="ECO:0000259" key="8">
    <source>
        <dbReference type="Pfam" id="PF00884"/>
    </source>
</evidence>
<feature type="domain" description="Sulfatase N-terminal" evidence="8">
    <location>
        <begin position="64"/>
        <end position="426"/>
    </location>
</feature>
<dbReference type="EnsemblBacteria" id="CAD74228">
    <property type="protein sequence ID" value="CAD74228"/>
    <property type="gene ID" value="RB5424"/>
</dbReference>
<keyword evidence="10" id="KW-1185">Reference proteome</keyword>
<dbReference type="EMBL" id="BX294142">
    <property type="protein sequence ID" value="CAD74228.1"/>
    <property type="molecule type" value="Genomic_DNA"/>
</dbReference>
<evidence type="ECO:0000313" key="9">
    <source>
        <dbReference type="EMBL" id="CAD74228.1"/>
    </source>
</evidence>
<keyword evidence="6" id="KW-0106">Calcium</keyword>
<evidence type="ECO:0000256" key="6">
    <source>
        <dbReference type="ARBA" id="ARBA00022837"/>
    </source>
</evidence>
<dbReference type="eggNOG" id="COG3119">
    <property type="taxonomic scope" value="Bacteria"/>
</dbReference>
<evidence type="ECO:0000256" key="1">
    <source>
        <dbReference type="ARBA" id="ARBA00001913"/>
    </source>
</evidence>
<feature type="region of interest" description="Disordered" evidence="7">
    <location>
        <begin position="1"/>
        <end position="24"/>
    </location>
</feature>
<keyword evidence="3" id="KW-0479">Metal-binding</keyword>
<dbReference type="GO" id="GO:0046872">
    <property type="term" value="F:metal ion binding"/>
    <property type="evidence" value="ECO:0007669"/>
    <property type="project" value="UniProtKB-KW"/>
</dbReference>
<dbReference type="Proteomes" id="UP000001025">
    <property type="component" value="Chromosome"/>
</dbReference>
<evidence type="ECO:0000256" key="3">
    <source>
        <dbReference type="ARBA" id="ARBA00022723"/>
    </source>
</evidence>
<comment type="cofactor">
    <cofactor evidence="1">
        <name>Ca(2+)</name>
        <dbReference type="ChEBI" id="CHEBI:29108"/>
    </cofactor>
</comment>
<sequence length="573" mass="64452">MNEPFERQPRLLSPEPGPTPNRLKRFKRNLPLPIAPPRNMLRLILTLSLVLLSQSVDYAGEKLNVLFIAVDDLRPELGCYESPIAKTPHLDQLAADGLLFNRAYCQQAICRPSRASLMTGARPDTTGLYHNYVSLRELQPNILTLPEHFVANGYDAAYCGKIFHQGDTDDGRSWNRESVKRLDGIRKPKGGYALPENLKMKSDNMKSMLAKYGEAARRGLAAGPAYEKADVADTDYVDGYNTAMAIATLKEMTQDNETPFFLAMGYKLPHLNWCAPSKYWDLYDANDIPMAVETDAPENGAAMGLHASFELRTRAGIPKIGPLSPELSRKLKHAYLASVSYVDAQIGKLIAALEDAGVRDNTVIVVWGDHGWHLGDMGVWGKATNYEIATRVPLMIWAPDMKARGATTDALVELVDIYPTLCELAEINVPEHTEGTSFKPLMNNPNQPWKKAAFSQYPNPALREWAANPLSQGMRETWFGPLIEQVEERIINQQGKAWDRELFEQHLMGYTMRTDRYRLVIWKDHRDPSASPIYVELFDHANDPNETKNIANEQPELTSQLMTQWNAGWEAAR</sequence>
<protein>
    <submittedName>
        <fullName evidence="9">Iduronate-2-sulfatase</fullName>
        <ecNumber evidence="9">3.1.6.13</ecNumber>
    </submittedName>
</protein>